<keyword evidence="2" id="KW-1185">Reference proteome</keyword>
<reference evidence="1 2" key="1">
    <citation type="journal article" date="2022" name="Genome Biol. Evol.">
        <title>The Spruce Budworm Genome: Reconstructing the Evolutionary History of Antifreeze Proteins.</title>
        <authorList>
            <person name="Beliveau C."/>
            <person name="Gagne P."/>
            <person name="Picq S."/>
            <person name="Vernygora O."/>
            <person name="Keeling C.I."/>
            <person name="Pinkney K."/>
            <person name="Doucet D."/>
            <person name="Wen F."/>
            <person name="Johnston J.S."/>
            <person name="Maaroufi H."/>
            <person name="Boyle B."/>
            <person name="Laroche J."/>
            <person name="Dewar K."/>
            <person name="Juretic N."/>
            <person name="Blackburn G."/>
            <person name="Nisole A."/>
            <person name="Brunet B."/>
            <person name="Brandao M."/>
            <person name="Lumley L."/>
            <person name="Duan J."/>
            <person name="Quan G."/>
            <person name="Lucarotti C.J."/>
            <person name="Roe A.D."/>
            <person name="Sperling F.A.H."/>
            <person name="Levesque R.C."/>
            <person name="Cusson M."/>
        </authorList>
    </citation>
    <scope>NUCLEOTIDE SEQUENCE [LARGE SCALE GENOMIC DNA]</scope>
    <source>
        <strain evidence="1">Glfc:IPQL:Cfum</strain>
    </source>
</reference>
<proteinExistence type="predicted"/>
<protein>
    <submittedName>
        <fullName evidence="1">Uncharacterized protein</fullName>
    </submittedName>
</protein>
<dbReference type="Proteomes" id="UP001064048">
    <property type="component" value="Chromosome 12"/>
</dbReference>
<dbReference type="EMBL" id="CM046112">
    <property type="protein sequence ID" value="KAI8428662.1"/>
    <property type="molecule type" value="Genomic_DNA"/>
</dbReference>
<gene>
    <name evidence="1" type="ORF">MSG28_007392</name>
</gene>
<name>A0ACC0JWY4_CHOFU</name>
<organism evidence="1 2">
    <name type="scientific">Choristoneura fumiferana</name>
    <name type="common">Spruce budworm moth</name>
    <name type="synonym">Archips fumiferana</name>
    <dbReference type="NCBI Taxonomy" id="7141"/>
    <lineage>
        <taxon>Eukaryota</taxon>
        <taxon>Metazoa</taxon>
        <taxon>Ecdysozoa</taxon>
        <taxon>Arthropoda</taxon>
        <taxon>Hexapoda</taxon>
        <taxon>Insecta</taxon>
        <taxon>Pterygota</taxon>
        <taxon>Neoptera</taxon>
        <taxon>Endopterygota</taxon>
        <taxon>Lepidoptera</taxon>
        <taxon>Glossata</taxon>
        <taxon>Ditrysia</taxon>
        <taxon>Tortricoidea</taxon>
        <taxon>Tortricidae</taxon>
        <taxon>Tortricinae</taxon>
        <taxon>Choristoneura</taxon>
    </lineage>
</organism>
<evidence type="ECO:0000313" key="2">
    <source>
        <dbReference type="Proteomes" id="UP001064048"/>
    </source>
</evidence>
<accession>A0ACC0JWY4</accession>
<evidence type="ECO:0000313" key="1">
    <source>
        <dbReference type="EMBL" id="KAI8428662.1"/>
    </source>
</evidence>
<comment type="caution">
    <text evidence="1">The sequence shown here is derived from an EMBL/GenBank/DDBJ whole genome shotgun (WGS) entry which is preliminary data.</text>
</comment>
<sequence length="124" mass="13893">MWDVDSTIIVPIVVSANGLIAKSLDQHLKRLSLDGWIKGQIKKAVLLETARIVRRVHEVNGHRFVAKFFRQPTFCAFCKEFLWGFGKQGYRCVACQTAVHKRCHDKLLGKCPGTSAHSDATVVS</sequence>